<dbReference type="PANTHER" id="PTHR17611">
    <property type="entry name" value="DNA SEGMENT, CHR 5, ERATO DOI 579, EXPRESSED"/>
    <property type="match status" value="1"/>
</dbReference>
<dbReference type="Proteomes" id="UP001152888">
    <property type="component" value="Unassembled WGS sequence"/>
</dbReference>
<name>A0A9P0M205_ACAOB</name>
<organism evidence="2 3">
    <name type="scientific">Acanthoscelides obtectus</name>
    <name type="common">Bean weevil</name>
    <name type="synonym">Bruchus obtectus</name>
    <dbReference type="NCBI Taxonomy" id="200917"/>
    <lineage>
        <taxon>Eukaryota</taxon>
        <taxon>Metazoa</taxon>
        <taxon>Ecdysozoa</taxon>
        <taxon>Arthropoda</taxon>
        <taxon>Hexapoda</taxon>
        <taxon>Insecta</taxon>
        <taxon>Pterygota</taxon>
        <taxon>Neoptera</taxon>
        <taxon>Endopterygota</taxon>
        <taxon>Coleoptera</taxon>
        <taxon>Polyphaga</taxon>
        <taxon>Cucujiformia</taxon>
        <taxon>Chrysomeloidea</taxon>
        <taxon>Chrysomelidae</taxon>
        <taxon>Bruchinae</taxon>
        <taxon>Bruchini</taxon>
        <taxon>Acanthoscelides</taxon>
    </lineage>
</organism>
<reference evidence="2" key="1">
    <citation type="submission" date="2022-03" db="EMBL/GenBank/DDBJ databases">
        <authorList>
            <person name="Sayadi A."/>
        </authorList>
    </citation>
    <scope>NUCLEOTIDE SEQUENCE</scope>
</reference>
<dbReference type="Pfam" id="PF15376">
    <property type="entry name" value="DUF4603"/>
    <property type="match status" value="1"/>
</dbReference>
<evidence type="ECO:0000313" key="3">
    <source>
        <dbReference type="Proteomes" id="UP001152888"/>
    </source>
</evidence>
<dbReference type="InterPro" id="IPR027871">
    <property type="entry name" value="DUF4603"/>
</dbReference>
<protein>
    <submittedName>
        <fullName evidence="2">Uncharacterized protein</fullName>
    </submittedName>
</protein>
<accession>A0A9P0M205</accession>
<feature type="region of interest" description="Disordered" evidence="1">
    <location>
        <begin position="749"/>
        <end position="772"/>
    </location>
</feature>
<dbReference type="PANTHER" id="PTHR17611:SF3">
    <property type="entry name" value="DNA SEGMENT, CHR 5, ERATO DOI 579, EXPRESSED"/>
    <property type="match status" value="1"/>
</dbReference>
<sequence>MKYPQAVHSIPSSVTDWLEEQLEARGIESVLYARYILSLLRTHTVDIVCPDDDGDLHLDHLRKEVRGASNRKRCRKVSADWWRLSQADAEQLKRSAAVECLMSASDQNCEVESLVEELWLKLKETNDAAESSFRFSLSSSPSSTPRPVQQPIGSKRVTPRELAERYYAAFPPLGRARAHQQAAEAIVTGEKSTCSAGGMGGIIGSFTGPKRFYGKMSSEESYSREDNPKLSPYLERTWSFPPREFFDDQGPSSVKKSKQSPKKLGSNALKTNKEQSEKQIERCLEIAKVDLNTTNEEDVNMYEDLPVNIRLLLDSPEPPQDNVNSADRQDKIVEIMNMKNTRDSMKRGFLPYGMNVLSSIWSIDRSTTLDDVPNSELDADDHETAINIQFSTIPIANNWSNGDNDNRRRQGNACEGVENEINKLFEREGERPGLLGYRWSDEQFQVQPVQFGAIGDEEKLSRQITASLTKINHNKEESCFREIAPKGPNTQASVAVFNPYLRTNFSLFSVSVKPNLPVEKEDLLTSESSHFKPVMDKPENPADGKYPDGTTFNISGSLDKVDYKRSDSGAMVLEMELGQSKKYREYKEEELDTAERPHETEFVLKYNIHQNDKACQTDEGAAKIENGDGEAAYMQIKYNSDNATPISSISCGNYETACTRVSDPRYCRNQPRPSEISRPHSTLTEVVWKYDGMQEGRCSQCGITGNNKGTTSDNWDGEEEDDGLGWNSKRLRNIWDGDEICQNCLSKQKDTNADTSNTNKPSETPPLSPNRLLREDISQDGEELLSDLRHMQRAYMEGMPRAVENKLAKNERKIQNGYGFGGAFPGGYGFGNSGGLRSFTSRLEEDCLIQLSVLPSLRSVTL</sequence>
<proteinExistence type="predicted"/>
<evidence type="ECO:0000256" key="1">
    <source>
        <dbReference type="SAM" id="MobiDB-lite"/>
    </source>
</evidence>
<gene>
    <name evidence="2" type="ORF">ACAOBT_LOCUS27879</name>
</gene>
<dbReference type="AlphaFoldDB" id="A0A9P0M205"/>
<feature type="region of interest" description="Disordered" evidence="1">
    <location>
        <begin position="244"/>
        <end position="277"/>
    </location>
</feature>
<dbReference type="OrthoDB" id="3247158at2759"/>
<feature type="compositionally biased region" description="Polar residues" evidence="1">
    <location>
        <begin position="753"/>
        <end position="762"/>
    </location>
</feature>
<keyword evidence="3" id="KW-1185">Reference proteome</keyword>
<feature type="compositionally biased region" description="Basic and acidic residues" evidence="1">
    <location>
        <begin position="529"/>
        <end position="546"/>
    </location>
</feature>
<comment type="caution">
    <text evidence="2">The sequence shown here is derived from an EMBL/GenBank/DDBJ whole genome shotgun (WGS) entry which is preliminary data.</text>
</comment>
<feature type="compositionally biased region" description="Low complexity" evidence="1">
    <location>
        <begin position="133"/>
        <end position="147"/>
    </location>
</feature>
<dbReference type="EMBL" id="CAKOFQ010007579">
    <property type="protein sequence ID" value="CAH2004224.1"/>
    <property type="molecule type" value="Genomic_DNA"/>
</dbReference>
<feature type="region of interest" description="Disordered" evidence="1">
    <location>
        <begin position="133"/>
        <end position="153"/>
    </location>
</feature>
<feature type="region of interest" description="Disordered" evidence="1">
    <location>
        <begin position="529"/>
        <end position="548"/>
    </location>
</feature>
<evidence type="ECO:0000313" key="2">
    <source>
        <dbReference type="EMBL" id="CAH2004224.1"/>
    </source>
</evidence>